<evidence type="ECO:0000259" key="9">
    <source>
        <dbReference type="Pfam" id="PF02278"/>
    </source>
</evidence>
<dbReference type="InterPro" id="IPR011013">
    <property type="entry name" value="Gal_mutarotase_sf_dom"/>
</dbReference>
<dbReference type="Gene3D" id="2.60.220.10">
    <property type="entry name" value="Polysaccharide lyase family 8-like, C-terminal"/>
    <property type="match status" value="1"/>
</dbReference>
<feature type="active site" evidence="7">
    <location>
        <position position="234"/>
    </location>
</feature>
<organism evidence="12 13">
    <name type="scientific">Bacteroides ovatus</name>
    <dbReference type="NCBI Taxonomy" id="28116"/>
    <lineage>
        <taxon>Bacteria</taxon>
        <taxon>Pseudomonadati</taxon>
        <taxon>Bacteroidota</taxon>
        <taxon>Bacteroidia</taxon>
        <taxon>Bacteroidales</taxon>
        <taxon>Bacteroidaceae</taxon>
        <taxon>Bacteroides</taxon>
    </lineage>
</organism>
<feature type="active site" evidence="7">
    <location>
        <position position="243"/>
    </location>
</feature>
<reference evidence="12 13" key="1">
    <citation type="submission" date="2016-10" db="EMBL/GenBank/DDBJ databases">
        <authorList>
            <person name="de Groot N.N."/>
        </authorList>
    </citation>
    <scope>NUCLEOTIDE SEQUENCE [LARGE SCALE GENOMIC DNA]</scope>
    <source>
        <strain evidence="12 13">NLAE-zl-C57</strain>
    </source>
</reference>
<dbReference type="InterPro" id="IPR038970">
    <property type="entry name" value="Lyase_8"/>
</dbReference>
<comment type="cofactor">
    <cofactor evidence="1">
        <name>Ca(2+)</name>
        <dbReference type="ChEBI" id="CHEBI:29108"/>
    </cofactor>
</comment>
<dbReference type="Gene3D" id="2.70.98.10">
    <property type="match status" value="1"/>
</dbReference>
<dbReference type="RefSeq" id="WP_074637916.1">
    <property type="nucleotide sequence ID" value="NZ_FNDO01000028.1"/>
</dbReference>
<name>A0A1G8I9P8_BACOV</name>
<sequence length="717" mass="81682">MKKYVIWLSAFMLNCFALLGQQQDDSFRKSCETIIARITEDNISLVNNVSVLNDEVSGYITEITDEGAFPDVVYTDKARTNWNSVIHLERVCQMALSYIIPKGKLYQSQELYDKIVIALEYWDKCRPKSDNWWYNQVSAPRYMGKILVLLRAGKNKLPINLENSLLLHLKQTGGNPADANRTGANKADIALHWLYRGCLQLDRDVVEIAMREAFSPSAYTTEEGIQFDNSYFQHNQQLYIGGYASVLINRIIDIAWYTLGSDYQLSGQQLNILSKFVRETFLRCIRGKYMCYNVMGRGVSRKGALKQTGSIDWLKKLKVIDKEYAGEYEKAIVSLSGSEEGLENIQQSFTHYYVGDFSLYKNQNYSFGVRTVSERTYRSEEGNGENLKGYFISDGSTMISVTGNEYEDIFPVWNWCKVPGVTNPQMSRLPRMEKTWTHLGESDFVGGVSDGIIGVSAYKMNNKSDGVDISANKSWFFFGEEVVCLGSNISMATDCPVMTTLNQCLLSGDVYSSQNGRTRILTKGERLLDVSLDWILHNNVGYFFPERQAVSLEAEHKTGNWYSINTSQSKDMVHKDVFCTWINHGIAPHKATYSYVIVPNVFDIAQMRKYKLSDLKIIENSDSIQAVRDMKSRVTQIVFYQNGKINIGKIEISVDKGCVMMLREEGKLLTLFVSDPSHKLNTLNIRIQSRRQIGRLLVDFSKDGHYKGKTHQLRCSI</sequence>
<dbReference type="GO" id="GO:0016837">
    <property type="term" value="F:carbon-oxygen lyase activity, acting on polysaccharides"/>
    <property type="evidence" value="ECO:0007669"/>
    <property type="project" value="UniProtKB-ARBA"/>
</dbReference>
<dbReference type="Pfam" id="PF08124">
    <property type="entry name" value="Lyase_8_N"/>
    <property type="match status" value="1"/>
</dbReference>
<dbReference type="PANTHER" id="PTHR38481:SF1">
    <property type="entry name" value="HYALURONATE LYASE"/>
    <property type="match status" value="1"/>
</dbReference>
<dbReference type="InterPro" id="IPR008929">
    <property type="entry name" value="Chondroitin_lyas"/>
</dbReference>
<keyword evidence="5" id="KW-0106">Calcium</keyword>
<dbReference type="InterPro" id="IPR003159">
    <property type="entry name" value="Lyase_8_central_dom"/>
</dbReference>
<feature type="domain" description="Polysaccharide lyase family 8 C-terminal" evidence="10">
    <location>
        <begin position="616"/>
        <end position="683"/>
    </location>
</feature>
<dbReference type="CDD" id="cd01083">
    <property type="entry name" value="GAG_Lyase"/>
    <property type="match status" value="1"/>
</dbReference>
<dbReference type="InterPro" id="IPR012970">
    <property type="entry name" value="Lyase_8_alpha_N"/>
</dbReference>
<evidence type="ECO:0000256" key="6">
    <source>
        <dbReference type="ARBA" id="ARBA00023239"/>
    </source>
</evidence>
<feature type="signal peptide" evidence="8">
    <location>
        <begin position="1"/>
        <end position="17"/>
    </location>
</feature>
<feature type="domain" description="Polysaccharide lyase family 8 central" evidence="9">
    <location>
        <begin position="351"/>
        <end position="601"/>
    </location>
</feature>
<dbReference type="SUPFAM" id="SSF49863">
    <property type="entry name" value="Hyaluronate lyase-like, C-terminal domain"/>
    <property type="match status" value="1"/>
</dbReference>
<evidence type="ECO:0000259" key="11">
    <source>
        <dbReference type="Pfam" id="PF08124"/>
    </source>
</evidence>
<evidence type="ECO:0000256" key="4">
    <source>
        <dbReference type="ARBA" id="ARBA00022729"/>
    </source>
</evidence>
<evidence type="ECO:0000256" key="8">
    <source>
        <dbReference type="SAM" id="SignalP"/>
    </source>
</evidence>
<dbReference type="GO" id="GO:0030246">
    <property type="term" value="F:carbohydrate binding"/>
    <property type="evidence" value="ECO:0007669"/>
    <property type="project" value="InterPro"/>
</dbReference>
<dbReference type="Pfam" id="PF02278">
    <property type="entry name" value="Lyase_8"/>
    <property type="match status" value="1"/>
</dbReference>
<comment type="similarity">
    <text evidence="2">Belongs to the polysaccharide lyase 8 family.</text>
</comment>
<evidence type="ECO:0000256" key="3">
    <source>
        <dbReference type="ARBA" id="ARBA00011245"/>
    </source>
</evidence>
<keyword evidence="4 8" id="KW-0732">Signal</keyword>
<evidence type="ECO:0000256" key="7">
    <source>
        <dbReference type="PIRSR" id="PIRSR638970-1"/>
    </source>
</evidence>
<dbReference type="InterPro" id="IPR014718">
    <property type="entry name" value="GH-type_carb-bd"/>
</dbReference>
<evidence type="ECO:0000259" key="10">
    <source>
        <dbReference type="Pfam" id="PF02884"/>
    </source>
</evidence>
<evidence type="ECO:0000256" key="5">
    <source>
        <dbReference type="ARBA" id="ARBA00022837"/>
    </source>
</evidence>
<dbReference type="AlphaFoldDB" id="A0A1G8I9P8"/>
<dbReference type="InterPro" id="IPR011071">
    <property type="entry name" value="Lyase_8-like_C"/>
</dbReference>
<dbReference type="InterPro" id="IPR004103">
    <property type="entry name" value="Lyase_8_C"/>
</dbReference>
<keyword evidence="6 12" id="KW-0456">Lyase</keyword>
<accession>A0A1G8I9P8</accession>
<comment type="subunit">
    <text evidence="3">Monomer.</text>
</comment>
<dbReference type="GO" id="GO:0005975">
    <property type="term" value="P:carbohydrate metabolic process"/>
    <property type="evidence" value="ECO:0007669"/>
    <property type="project" value="InterPro"/>
</dbReference>
<evidence type="ECO:0000256" key="2">
    <source>
        <dbReference type="ARBA" id="ARBA00006699"/>
    </source>
</evidence>
<dbReference type="Proteomes" id="UP000181870">
    <property type="component" value="Unassembled WGS sequence"/>
</dbReference>
<evidence type="ECO:0000313" key="13">
    <source>
        <dbReference type="Proteomes" id="UP000181870"/>
    </source>
</evidence>
<evidence type="ECO:0000313" key="12">
    <source>
        <dbReference type="EMBL" id="SDI15582.1"/>
    </source>
</evidence>
<feature type="domain" description="Polysaccharide lyase 8 N-terminal alpha-helical" evidence="11">
    <location>
        <begin position="42"/>
        <end position="323"/>
    </location>
</feature>
<protein>
    <submittedName>
        <fullName evidence="12">Chondroitin AC lyase</fullName>
    </submittedName>
</protein>
<dbReference type="SUPFAM" id="SSF48230">
    <property type="entry name" value="Chondroitin AC/alginate lyase"/>
    <property type="match status" value="1"/>
</dbReference>
<dbReference type="PANTHER" id="PTHR38481">
    <property type="entry name" value="HYALURONATE LYASE"/>
    <property type="match status" value="1"/>
</dbReference>
<dbReference type="SUPFAM" id="SSF74650">
    <property type="entry name" value="Galactose mutarotase-like"/>
    <property type="match status" value="1"/>
</dbReference>
<proteinExistence type="inferred from homology"/>
<dbReference type="EMBL" id="FNDO01000028">
    <property type="protein sequence ID" value="SDI15582.1"/>
    <property type="molecule type" value="Genomic_DNA"/>
</dbReference>
<dbReference type="Gene3D" id="1.50.10.100">
    <property type="entry name" value="Chondroitin AC/alginate lyase"/>
    <property type="match status" value="1"/>
</dbReference>
<dbReference type="GO" id="GO:0005576">
    <property type="term" value="C:extracellular region"/>
    <property type="evidence" value="ECO:0007669"/>
    <property type="project" value="InterPro"/>
</dbReference>
<feature type="chain" id="PRO_5010384069" evidence="8">
    <location>
        <begin position="18"/>
        <end position="717"/>
    </location>
</feature>
<feature type="active site" evidence="7">
    <location>
        <position position="297"/>
    </location>
</feature>
<gene>
    <name evidence="12" type="ORF">SAMN05192582_102815</name>
</gene>
<evidence type="ECO:0000256" key="1">
    <source>
        <dbReference type="ARBA" id="ARBA00001913"/>
    </source>
</evidence>
<dbReference type="Pfam" id="PF02884">
    <property type="entry name" value="Lyase_8_C"/>
    <property type="match status" value="1"/>
</dbReference>